<dbReference type="SUPFAM" id="SSF56935">
    <property type="entry name" value="Porins"/>
    <property type="match status" value="1"/>
</dbReference>
<gene>
    <name evidence="2" type="ORF">HMPREF9141_0375</name>
</gene>
<proteinExistence type="predicted"/>
<organism evidence="2 3">
    <name type="scientific">Prevotella multiformis DSM 16608</name>
    <dbReference type="NCBI Taxonomy" id="888743"/>
    <lineage>
        <taxon>Bacteria</taxon>
        <taxon>Pseudomonadati</taxon>
        <taxon>Bacteroidota</taxon>
        <taxon>Bacteroidia</taxon>
        <taxon>Bacteroidales</taxon>
        <taxon>Prevotellaceae</taxon>
        <taxon>Prevotella</taxon>
    </lineage>
</organism>
<comment type="caution">
    <text evidence="2">The sequence shown here is derived from an EMBL/GenBank/DDBJ whole genome shotgun (WGS) entry which is preliminary data.</text>
</comment>
<dbReference type="EMBL" id="AEWX01000004">
    <property type="protein sequence ID" value="EGC21017.1"/>
    <property type="molecule type" value="Genomic_DNA"/>
</dbReference>
<dbReference type="AlphaFoldDB" id="F0F459"/>
<dbReference type="InterPro" id="IPR041700">
    <property type="entry name" value="OMP_b-brl_3"/>
</dbReference>
<dbReference type="HOGENOM" id="CLU_019825_0_1_10"/>
<evidence type="ECO:0000313" key="2">
    <source>
        <dbReference type="EMBL" id="EGC21017.1"/>
    </source>
</evidence>
<accession>F0F459</accession>
<dbReference type="Proteomes" id="UP000005697">
    <property type="component" value="Unassembled WGS sequence"/>
</dbReference>
<dbReference type="STRING" id="888743.HMPREF9141_0375"/>
<evidence type="ECO:0000259" key="1">
    <source>
        <dbReference type="Pfam" id="PF14905"/>
    </source>
</evidence>
<feature type="domain" description="Outer membrane protein beta-barrel" evidence="1">
    <location>
        <begin position="441"/>
        <end position="686"/>
    </location>
</feature>
<keyword evidence="3" id="KW-1185">Reference proteome</keyword>
<dbReference type="Pfam" id="PF14905">
    <property type="entry name" value="OMP_b-brl_3"/>
    <property type="match status" value="1"/>
</dbReference>
<evidence type="ECO:0000313" key="3">
    <source>
        <dbReference type="Proteomes" id="UP000005697"/>
    </source>
</evidence>
<sequence>MPRQMEGKHNVSQMSGIIFAGRAVKSYLCTQKMKMRKMMRKVVCMGILALLSLPVPAQKEGEAGQQAGQVTLKEVTVEAAKVIRKVDGQLVVPSEAQRKSAADGYSLLGRVALPHIRVDETMHTVTALMNNGEVQLRLNGVPAGKEEMLSLDPKQVKNIDFIDNPGVRYGEGIAYVIDIHTQRNTGGYTVGADLTHTLTARNSDDRVYARFNRRNSELSFSYGFSYQDFRGERSSEAADYLLADGSHHFVSREQTAGRNRTVGNMFQVKYCLADSSTYVFQATLSGDGSNSPGSFADFLLRDGAVTGTFRKAAVESSFSPALDLYFFHQLGKHQSVTVDIVGAGIYTDRRTQNDEGGHYAYRADGRSWTVRSEAVYENRLKPFTLSAGVQHMAKYTRNDYEGDVSALNRIHLGELYLFSEVKGRWKRMSCSAGAGVADKTYSQAAFRYDYWTFRPKLTLGFEVAKGLDVRYTFQTYRRVSSYAMVSKARIRNNSREWTVGNPDLKPSRVIQHLVEVSYCRPRLTNNVYMEYRNNQNCNMGVYERTAAGQFLYSQQNAGSIRMFYVQDYLKYDLIPEHLSLTLAGGINRFFNVSSLYRHYLTSYTCGGNVQVYLGRWTLAGFADNGWKFVEGEQQGHNSPAVYFTAGYRLGNCTVSLYLQHPFQQHPQMYRSQVLNEYLHKEISQRSRDLGNMLTISFNWRLSRGKTYKEIRKTIQQKEDRQTGIM</sequence>
<reference evidence="2 3" key="1">
    <citation type="submission" date="2011-01" db="EMBL/GenBank/DDBJ databases">
        <authorList>
            <person name="Muzny D."/>
            <person name="Qin X."/>
            <person name="Deng J."/>
            <person name="Jiang H."/>
            <person name="Liu Y."/>
            <person name="Qu J."/>
            <person name="Song X.-Z."/>
            <person name="Zhang L."/>
            <person name="Thornton R."/>
            <person name="Coyle M."/>
            <person name="Francisco L."/>
            <person name="Jackson L."/>
            <person name="Javaid M."/>
            <person name="Korchina V."/>
            <person name="Kovar C."/>
            <person name="Mata R."/>
            <person name="Mathew T."/>
            <person name="Ngo R."/>
            <person name="Nguyen L."/>
            <person name="Nguyen N."/>
            <person name="Okwuonu G."/>
            <person name="Ongeri F."/>
            <person name="Pham C."/>
            <person name="Simmons D."/>
            <person name="Wilczek-Boney K."/>
            <person name="Hale W."/>
            <person name="Jakkamsetti A."/>
            <person name="Pham P."/>
            <person name="Ruth R."/>
            <person name="San Lucas F."/>
            <person name="Warren J."/>
            <person name="Zhang J."/>
            <person name="Zhao Z."/>
            <person name="Zhou C."/>
            <person name="Zhu D."/>
            <person name="Lee S."/>
            <person name="Bess C."/>
            <person name="Blankenburg K."/>
            <person name="Forbes L."/>
            <person name="Fu Q."/>
            <person name="Gubbala S."/>
            <person name="Hirani K."/>
            <person name="Jayaseelan J.C."/>
            <person name="Lara F."/>
            <person name="Munidasa M."/>
            <person name="Palculict T."/>
            <person name="Patil S."/>
            <person name="Pu L.-L."/>
            <person name="Saada N."/>
            <person name="Tang L."/>
            <person name="Weissenberger G."/>
            <person name="Zhu Y."/>
            <person name="Hemphill L."/>
            <person name="Shang Y."/>
            <person name="Youmans B."/>
            <person name="Ayvaz T."/>
            <person name="Ross M."/>
            <person name="Santibanez J."/>
            <person name="Aqrawi P."/>
            <person name="Gross S."/>
            <person name="Joshi V."/>
            <person name="Fowler G."/>
            <person name="Nazareth L."/>
            <person name="Reid J."/>
            <person name="Worley K."/>
            <person name="Petrosino J."/>
            <person name="Highlander S."/>
            <person name="Gibbs R."/>
        </authorList>
    </citation>
    <scope>NUCLEOTIDE SEQUENCE [LARGE SCALE GENOMIC DNA]</scope>
    <source>
        <strain evidence="2 3">DSM 16608</strain>
    </source>
</reference>
<name>F0F459_9BACT</name>
<dbReference type="eggNOG" id="COG1629">
    <property type="taxonomic scope" value="Bacteria"/>
</dbReference>
<protein>
    <recommendedName>
        <fullName evidence="1">Outer membrane protein beta-barrel domain-containing protein</fullName>
    </recommendedName>
</protein>